<reference evidence="1" key="1">
    <citation type="journal article" date="2019" name="Sci. Rep.">
        <title>Draft genome of Tanacetum cinerariifolium, the natural source of mosquito coil.</title>
        <authorList>
            <person name="Yamashiro T."/>
            <person name="Shiraishi A."/>
            <person name="Satake H."/>
            <person name="Nakayama K."/>
        </authorList>
    </citation>
    <scope>NUCLEOTIDE SEQUENCE</scope>
</reference>
<protein>
    <submittedName>
        <fullName evidence="1">Uncharacterized protein</fullName>
    </submittedName>
</protein>
<proteinExistence type="predicted"/>
<evidence type="ECO:0000313" key="1">
    <source>
        <dbReference type="EMBL" id="GEU66994.1"/>
    </source>
</evidence>
<organism evidence="1">
    <name type="scientific">Tanacetum cinerariifolium</name>
    <name type="common">Dalmatian daisy</name>
    <name type="synonym">Chrysanthemum cinerariifolium</name>
    <dbReference type="NCBI Taxonomy" id="118510"/>
    <lineage>
        <taxon>Eukaryota</taxon>
        <taxon>Viridiplantae</taxon>
        <taxon>Streptophyta</taxon>
        <taxon>Embryophyta</taxon>
        <taxon>Tracheophyta</taxon>
        <taxon>Spermatophyta</taxon>
        <taxon>Magnoliopsida</taxon>
        <taxon>eudicotyledons</taxon>
        <taxon>Gunneridae</taxon>
        <taxon>Pentapetalae</taxon>
        <taxon>asterids</taxon>
        <taxon>campanulids</taxon>
        <taxon>Asterales</taxon>
        <taxon>Asteraceae</taxon>
        <taxon>Asteroideae</taxon>
        <taxon>Anthemideae</taxon>
        <taxon>Anthemidinae</taxon>
        <taxon>Tanacetum</taxon>
    </lineage>
</organism>
<gene>
    <name evidence="1" type="ORF">Tci_038972</name>
</gene>
<accession>A0A6L2M339</accession>
<sequence>MNNTSCDKFLREYGTPYSQCFSQHYNKKTVSNEATECKERNYFIVVHLPPTKSQIIIPFQDSSRHTVICPSSTEVDRFSLRSWGYKFPFPSEATECKERNYFIVVHLPPTKSQIIIPFQDSSRHTVICPSSTEVRLIGACRCTTAIAPPSIAPPLQAFDEKPMQDMASMHSKNDDLSLESTRCIVAALVGFEETRSTAVSIQVGQVMFKK</sequence>
<comment type="caution">
    <text evidence="1">The sequence shown here is derived from an EMBL/GenBank/DDBJ whole genome shotgun (WGS) entry which is preliminary data.</text>
</comment>
<name>A0A6L2M339_TANCI</name>
<dbReference type="EMBL" id="BKCJ010005483">
    <property type="protein sequence ID" value="GEU66994.1"/>
    <property type="molecule type" value="Genomic_DNA"/>
</dbReference>
<dbReference type="AlphaFoldDB" id="A0A6L2M339"/>